<reference evidence="5" key="1">
    <citation type="submission" date="2016-10" db="EMBL/GenBank/DDBJ databases">
        <authorList>
            <person name="Varghese N."/>
            <person name="Submissions S."/>
        </authorList>
    </citation>
    <scope>NUCLEOTIDE SEQUENCE [LARGE SCALE GENOMIC DNA]</scope>
    <source>
        <strain evidence="5">DSM 24740</strain>
    </source>
</reference>
<evidence type="ECO:0000313" key="5">
    <source>
        <dbReference type="Proteomes" id="UP000199021"/>
    </source>
</evidence>
<accession>A0A1H8Z1F0</accession>
<dbReference type="EMBL" id="FOFB01000001">
    <property type="protein sequence ID" value="SEP58087.1"/>
    <property type="molecule type" value="Genomic_DNA"/>
</dbReference>
<dbReference type="AlphaFoldDB" id="A0A1H8Z1F0"/>
<dbReference type="PANTHER" id="PTHR40469:SF2">
    <property type="entry name" value="GALACTOSE-BINDING DOMAIN-LIKE SUPERFAMILY PROTEIN"/>
    <property type="match status" value="1"/>
</dbReference>
<evidence type="ECO:0000256" key="1">
    <source>
        <dbReference type="SAM" id="MobiDB-lite"/>
    </source>
</evidence>
<dbReference type="STRING" id="478744.SAMN05444359_101125"/>
<dbReference type="SUPFAM" id="SSF52317">
    <property type="entry name" value="Class I glutamine amidotransferase-like"/>
    <property type="match status" value="1"/>
</dbReference>
<evidence type="ECO:0000313" key="4">
    <source>
        <dbReference type="EMBL" id="SEP58087.1"/>
    </source>
</evidence>
<dbReference type="RefSeq" id="WP_090164869.1">
    <property type="nucleotide sequence ID" value="NZ_FOFB01000001.1"/>
</dbReference>
<keyword evidence="2" id="KW-0732">Signal</keyword>
<feature type="signal peptide" evidence="2">
    <location>
        <begin position="1"/>
        <end position="22"/>
    </location>
</feature>
<dbReference type="Proteomes" id="UP000199021">
    <property type="component" value="Unassembled WGS sequence"/>
</dbReference>
<proteinExistence type="predicted"/>
<feature type="region of interest" description="Disordered" evidence="1">
    <location>
        <begin position="181"/>
        <end position="201"/>
    </location>
</feature>
<dbReference type="Pfam" id="PF06283">
    <property type="entry name" value="ThuA"/>
    <property type="match status" value="1"/>
</dbReference>
<dbReference type="InterPro" id="IPR029010">
    <property type="entry name" value="ThuA-like"/>
</dbReference>
<organism evidence="4 5">
    <name type="scientific">Neolewinella agarilytica</name>
    <dbReference type="NCBI Taxonomy" id="478744"/>
    <lineage>
        <taxon>Bacteria</taxon>
        <taxon>Pseudomonadati</taxon>
        <taxon>Bacteroidota</taxon>
        <taxon>Saprospiria</taxon>
        <taxon>Saprospirales</taxon>
        <taxon>Lewinellaceae</taxon>
        <taxon>Neolewinella</taxon>
    </lineage>
</organism>
<name>A0A1H8Z1F0_9BACT</name>
<gene>
    <name evidence="4" type="ORF">SAMN05444359_101125</name>
</gene>
<dbReference type="OrthoDB" id="9785923at2"/>
<protein>
    <submittedName>
        <fullName evidence="4">Trehalose utilisation</fullName>
    </submittedName>
</protein>
<dbReference type="InterPro" id="IPR029062">
    <property type="entry name" value="Class_I_gatase-like"/>
</dbReference>
<evidence type="ECO:0000259" key="3">
    <source>
        <dbReference type="Pfam" id="PF06283"/>
    </source>
</evidence>
<feature type="chain" id="PRO_5011554229" evidence="2">
    <location>
        <begin position="23"/>
        <end position="319"/>
    </location>
</feature>
<dbReference type="InParanoid" id="A0A1H8Z1F0"/>
<evidence type="ECO:0000256" key="2">
    <source>
        <dbReference type="SAM" id="SignalP"/>
    </source>
</evidence>
<feature type="domain" description="ThuA-like" evidence="3">
    <location>
        <begin position="24"/>
        <end position="291"/>
    </location>
</feature>
<dbReference type="PANTHER" id="PTHR40469">
    <property type="entry name" value="SECRETED GLYCOSYL HYDROLASE"/>
    <property type="match status" value="1"/>
</dbReference>
<sequence length="319" mass="35477">MNATFFYLLLAFTCLLSSCSPVKVLIIDGQNNHDVWPKSTVMMKQYLEEAKGFKVAVNRSQFTWKGGKQSDYLPLAGVGLTQDKEQPQTDPDFAPDFKKYDVVISNFGWKAAAWPAATQRAFEEFVKQGGGFVSIHAADNSFPDWKAYNEMIGLGGWGGRTEKDGPYVYYSNEGELIRDESNGKAGSHGPRHEFPVTVREPNHPITRGMPAVWLTTVDECYAQLRGPAKNLTVLATGKDHSDKPPTDRHEPVLMTVTYGKGRIFHSTLGHSDVSMEGVGFIESFLRGVEWTATGKVTREIPSDFPTEKVASSRDFKVKK</sequence>
<keyword evidence="5" id="KW-1185">Reference proteome</keyword>
<dbReference type="Gene3D" id="3.40.50.880">
    <property type="match status" value="1"/>
</dbReference>